<organism evidence="3 4">
    <name type="scientific">Encephalitozoon romaleae (strain SJ-2008)</name>
    <name type="common">Microsporidian parasite</name>
    <dbReference type="NCBI Taxonomy" id="1178016"/>
    <lineage>
        <taxon>Eukaryota</taxon>
        <taxon>Fungi</taxon>
        <taxon>Fungi incertae sedis</taxon>
        <taxon>Microsporidia</taxon>
        <taxon>Unikaryonidae</taxon>
        <taxon>Encephalitozoon</taxon>
    </lineage>
</organism>
<evidence type="ECO:0000256" key="1">
    <source>
        <dbReference type="ARBA" id="ARBA00022478"/>
    </source>
</evidence>
<dbReference type="AlphaFoldDB" id="I7ARB9"/>
<protein>
    <submittedName>
        <fullName evidence="3">Uncharacterized protein</fullName>
    </submittedName>
</protein>
<dbReference type="InterPro" id="IPR036898">
    <property type="entry name" value="RNA_pol_Rpb7-like_N_sf"/>
</dbReference>
<keyword evidence="4" id="KW-1185">Reference proteome</keyword>
<dbReference type="GeneID" id="20521211"/>
<dbReference type="EMBL" id="CP003521">
    <property type="protein sequence ID" value="AFN82912.1"/>
    <property type="molecule type" value="Genomic_DNA"/>
</dbReference>
<dbReference type="OrthoDB" id="2189461at2759"/>
<keyword evidence="2" id="KW-0804">Transcription</keyword>
<dbReference type="Proteomes" id="UP000010094">
    <property type="component" value="Chromosome IV"/>
</dbReference>
<dbReference type="HOGENOM" id="CLU_156029_0_0_1"/>
<evidence type="ECO:0000256" key="2">
    <source>
        <dbReference type="ARBA" id="ARBA00023163"/>
    </source>
</evidence>
<evidence type="ECO:0000313" key="3">
    <source>
        <dbReference type="EMBL" id="AFN82912.1"/>
    </source>
</evidence>
<dbReference type="VEuPathDB" id="MicrosporidiaDB:EROM_041480"/>
<dbReference type="GO" id="GO:0000428">
    <property type="term" value="C:DNA-directed RNA polymerase complex"/>
    <property type="evidence" value="ECO:0007669"/>
    <property type="project" value="UniProtKB-KW"/>
</dbReference>
<name>I7ARB9_ENCRO</name>
<gene>
    <name evidence="3" type="ordered locus">EROM_041480</name>
</gene>
<dbReference type="KEGG" id="ero:EROM_041480"/>
<proteinExistence type="predicted"/>
<evidence type="ECO:0000313" key="4">
    <source>
        <dbReference type="Proteomes" id="UP000010094"/>
    </source>
</evidence>
<keyword evidence="1" id="KW-0240">DNA-directed RNA polymerase</keyword>
<dbReference type="RefSeq" id="XP_009264409.1">
    <property type="nucleotide sequence ID" value="XM_009266134.1"/>
</dbReference>
<accession>I7ARB9</accession>
<sequence>MVKFKLVKTVTYVGISPEFLGNPGRAVSKYISPKLLIYSHKINGVPLSFDIKKIGCAEASVCETGDVITPVSVEYVVLMVPIGEMLNSIEGRAFGIFDTDVDGNKEYTGNFIVKEIRLKSRSFFTIVGTQP</sequence>
<reference evidence="3 4" key="1">
    <citation type="journal article" date="2012" name="Proc. Natl. Acad. Sci. U.S.A.">
        <title>Gain and loss of multiple functionally related, horizontally transferred genes in the reduced genomes of two microsporidian parasites.</title>
        <authorList>
            <person name="Pombert J.-F."/>
            <person name="Selman M."/>
            <person name="Burki F."/>
            <person name="Bardell F.T."/>
            <person name="Farinelli L."/>
            <person name="Solter L.F."/>
            <person name="Whitman D.W."/>
            <person name="Weiss L.M."/>
            <person name="Corradi N."/>
            <person name="Keeling P.J."/>
        </authorList>
    </citation>
    <scope>NUCLEOTIDE SEQUENCE [LARGE SCALE GENOMIC DNA]</scope>
    <source>
        <strain evidence="3 4">SJ-2008</strain>
    </source>
</reference>
<dbReference type="Gene3D" id="3.30.1490.120">
    <property type="entry name" value="RNA polymerase Rpb7-like, N-terminal domain"/>
    <property type="match status" value="1"/>
</dbReference>